<protein>
    <recommendedName>
        <fullName evidence="1">DUF1989 domain-containing protein</fullName>
    </recommendedName>
</protein>
<organism evidence="2 3">
    <name type="scientific">Aureimonas altamirensis DSM 21988</name>
    <dbReference type="NCBI Taxonomy" id="1121026"/>
    <lineage>
        <taxon>Bacteria</taxon>
        <taxon>Pseudomonadati</taxon>
        <taxon>Pseudomonadota</taxon>
        <taxon>Alphaproteobacteria</taxon>
        <taxon>Hyphomicrobiales</taxon>
        <taxon>Aurantimonadaceae</taxon>
        <taxon>Aureimonas</taxon>
    </lineage>
</organism>
<dbReference type="Pfam" id="PF09347">
    <property type="entry name" value="DUF1989"/>
    <property type="match status" value="1"/>
</dbReference>
<evidence type="ECO:0000313" key="3">
    <source>
        <dbReference type="Proteomes" id="UP000184290"/>
    </source>
</evidence>
<gene>
    <name evidence="2" type="ORF">SAMN02745911_0750</name>
</gene>
<evidence type="ECO:0000313" key="2">
    <source>
        <dbReference type="EMBL" id="SHI64773.1"/>
    </source>
</evidence>
<reference evidence="2 3" key="1">
    <citation type="submission" date="2016-11" db="EMBL/GenBank/DDBJ databases">
        <authorList>
            <person name="Varghese N."/>
            <person name="Submissions S."/>
        </authorList>
    </citation>
    <scope>NUCLEOTIDE SEQUENCE [LARGE SCALE GENOMIC DNA]</scope>
    <source>
        <strain evidence="2 3">DSM 21988</strain>
    </source>
</reference>
<name>A0ABY1I5W6_9HYPH</name>
<dbReference type="EMBL" id="FQZC01000001">
    <property type="protein sequence ID" value="SHI64773.1"/>
    <property type="molecule type" value="Genomic_DNA"/>
</dbReference>
<proteinExistence type="predicted"/>
<accession>A0ABY1I5W6</accession>
<dbReference type="Proteomes" id="UP000184290">
    <property type="component" value="Unassembled WGS sequence"/>
</dbReference>
<dbReference type="PANTHER" id="PTHR31527">
    <property type="entry name" value="RE64534P"/>
    <property type="match status" value="1"/>
</dbReference>
<keyword evidence="3" id="KW-1185">Reference proteome</keyword>
<evidence type="ECO:0000259" key="1">
    <source>
        <dbReference type="Pfam" id="PF09347"/>
    </source>
</evidence>
<comment type="caution">
    <text evidence="2">The sequence shown here is derived from an EMBL/GenBank/DDBJ whole genome shotgun (WGS) entry which is preliminary data.</text>
</comment>
<dbReference type="RefSeq" id="WP_060601435.1">
    <property type="nucleotide sequence ID" value="NZ_FQZC01000001.1"/>
</dbReference>
<sequence>MTNTPERFTVPAGHGLAIRLSTGDEITIVNESGTQVVDTWAFSAEEPAHAMSMEHSRVENSRLSALPGGVYVTDRRIPILAVVTDKSPGIHDTIMAACDAQRYVNLGCTEPHRSCADNLRQAMDAAGFTLARVPQPLNLFMNIPIGADFSLTQGAPAGAPGDFVTLRALMDCVVALSSCPQDITPINGGRPTDVPVLVTRAATD</sequence>
<dbReference type="InterPro" id="IPR018959">
    <property type="entry name" value="DUF1989"/>
</dbReference>
<dbReference type="PANTHER" id="PTHR31527:SF0">
    <property type="entry name" value="RE64534P"/>
    <property type="match status" value="1"/>
</dbReference>
<feature type="domain" description="DUF1989" evidence="1">
    <location>
        <begin position="9"/>
        <end position="173"/>
    </location>
</feature>